<name>A0A6C0ELA6_9ZZZZ</name>
<dbReference type="EMBL" id="MN738883">
    <property type="protein sequence ID" value="QHT29847.1"/>
    <property type="molecule type" value="Genomic_DNA"/>
</dbReference>
<dbReference type="AlphaFoldDB" id="A0A6C0ELA6"/>
<evidence type="ECO:0000313" key="1">
    <source>
        <dbReference type="EMBL" id="QHT29847.1"/>
    </source>
</evidence>
<sequence>MEPTATDVSGDPIHFLGKSEMNISATQDLAEKTQAYMADRQPKLYVLTPCFGGTCYVNYIQSMLATLELFRSVQFPIQFEFCQGDSLVTRARNNLVARAMGDPATTHIMFIDNDLTWNPVDILKMVLADQGLVGGIYPLKKYHWGRLKAGTGASGPEPVQDWLAKRDASYLKNVMTDDAMVQSRLLNYNVNYWTPQLQIENNLAKVRHIPTGFMLIQRQTLETLFKAYPETKYVDDVGFLGEKDQPFAYALFDCEVREGHYFSEDWLFCERWMEVGGTVWADVSVILTHTGTEDYRGSYLASLL</sequence>
<protein>
    <submittedName>
        <fullName evidence="1">Uncharacterized protein</fullName>
    </submittedName>
</protein>
<dbReference type="Gene3D" id="3.90.550.10">
    <property type="entry name" value="Spore Coat Polysaccharide Biosynthesis Protein SpsA, Chain A"/>
    <property type="match status" value="1"/>
</dbReference>
<accession>A0A6C0ELA6</accession>
<dbReference type="InterPro" id="IPR029044">
    <property type="entry name" value="Nucleotide-diphossugar_trans"/>
</dbReference>
<organism evidence="1">
    <name type="scientific">viral metagenome</name>
    <dbReference type="NCBI Taxonomy" id="1070528"/>
    <lineage>
        <taxon>unclassified sequences</taxon>
        <taxon>metagenomes</taxon>
        <taxon>organismal metagenomes</taxon>
    </lineage>
</organism>
<dbReference type="SUPFAM" id="SSF53448">
    <property type="entry name" value="Nucleotide-diphospho-sugar transferases"/>
    <property type="match status" value="1"/>
</dbReference>
<reference evidence="1" key="1">
    <citation type="journal article" date="2020" name="Nature">
        <title>Giant virus diversity and host interactions through global metagenomics.</title>
        <authorList>
            <person name="Schulz F."/>
            <person name="Roux S."/>
            <person name="Paez-Espino D."/>
            <person name="Jungbluth S."/>
            <person name="Walsh D.A."/>
            <person name="Denef V.J."/>
            <person name="McMahon K.D."/>
            <person name="Konstantinidis K.T."/>
            <person name="Eloe-Fadrosh E.A."/>
            <person name="Kyrpides N.C."/>
            <person name="Woyke T."/>
        </authorList>
    </citation>
    <scope>NUCLEOTIDE SEQUENCE</scope>
    <source>
        <strain evidence="1">GVMAG-M-3300009068-24</strain>
    </source>
</reference>
<proteinExistence type="predicted"/>